<feature type="compositionally biased region" description="Polar residues" evidence="11">
    <location>
        <begin position="419"/>
        <end position="439"/>
    </location>
</feature>
<feature type="compositionally biased region" description="Basic and acidic residues" evidence="11">
    <location>
        <begin position="276"/>
        <end position="365"/>
    </location>
</feature>
<dbReference type="FunFam" id="1.10.510.10:FF:000768">
    <property type="entry name" value="Non-specific serine/threonine protein kinase"/>
    <property type="match status" value="1"/>
</dbReference>
<feature type="region of interest" description="Disordered" evidence="11">
    <location>
        <begin position="68"/>
        <end position="560"/>
    </location>
</feature>
<dbReference type="InterPro" id="IPR033923">
    <property type="entry name" value="PAK_BD"/>
</dbReference>
<reference evidence="14" key="1">
    <citation type="submission" date="2020-04" db="EMBL/GenBank/DDBJ databases">
        <authorList>
            <person name="Neveu A P."/>
        </authorList>
    </citation>
    <scope>NUCLEOTIDE SEQUENCE</scope>
    <source>
        <tissue evidence="14">Whole embryo</tissue>
    </source>
</reference>
<dbReference type="GO" id="GO:0005524">
    <property type="term" value="F:ATP binding"/>
    <property type="evidence" value="ECO:0007669"/>
    <property type="project" value="UniProtKB-UniRule"/>
</dbReference>
<feature type="compositionally biased region" description="Basic and acidic residues" evidence="11">
    <location>
        <begin position="189"/>
        <end position="208"/>
    </location>
</feature>
<feature type="compositionally biased region" description="Basic and acidic residues" evidence="11">
    <location>
        <begin position="464"/>
        <end position="474"/>
    </location>
</feature>
<dbReference type="EMBL" id="LR788776">
    <property type="protein sequence ID" value="CAB3264638.1"/>
    <property type="molecule type" value="mRNA"/>
</dbReference>
<feature type="binding site" evidence="10">
    <location>
        <position position="617"/>
    </location>
    <ligand>
        <name>ATP</name>
        <dbReference type="ChEBI" id="CHEBI:30616"/>
    </ligand>
</feature>
<evidence type="ECO:0000256" key="4">
    <source>
        <dbReference type="ARBA" id="ARBA00022679"/>
    </source>
</evidence>
<keyword evidence="6 10" id="KW-0547">Nucleotide-binding</keyword>
<keyword evidence="8 10" id="KW-0067">ATP-binding</keyword>
<feature type="compositionally biased region" description="Basic and acidic residues" evidence="11">
    <location>
        <begin position="140"/>
        <end position="182"/>
    </location>
</feature>
<evidence type="ECO:0000256" key="9">
    <source>
        <dbReference type="ARBA" id="ARBA00022842"/>
    </source>
</evidence>
<keyword evidence="3" id="KW-0723">Serine/threonine-protein kinase</keyword>
<dbReference type="PANTHER" id="PTHR45832">
    <property type="entry name" value="SERINE/THREONINE-PROTEIN KINASE SAMKA-RELATED-RELATED"/>
    <property type="match status" value="1"/>
</dbReference>
<sequence>MFAGKKKKRIDISEPSNFEHRVHTGFDEDEGRFTGLPLQWQSIIPDTKTRPRPLIDASLITPVPTEKEIITGKKRTGNGALPHLSSLSVTRSNSLRKESPPRIRKLNINDDRIPDAVREDGTGSSGGSEIGTVKSRQPSSRHDDHRSRDSYYRDNYRRGEQPETPRDTDHRSSDRSRNESSRHSSSRRRHEDNDRRSSRRRENGEERSYVNVDPRSSRDRESQRSRGPEYTRHKSSDAARDSYTRGSSSGVDRYQDKSGKSESRSFDSGTSSRHSSRQDRHRSEDRPRNNYENDRSRNNYENERSRNNYENDRADRGSRPRHESHNDHRTRDHYRSKTEQRPRRTSNDQHPHRHGDGVDVPDRTVHHYQNVPSPMNDRFYENTSKPRSKTEHPYQNIPNPMYEATGPVRSSYHRDHRSQTMSHQNLHTGLPTENPSNLRKPNIPISSGGLPSKHSSHFKSAPDVSRKPSEERPFEVPNEPPSYQSRDRDYALESSTSTKKQSSRPPATKAYDSAPRDEKPQESRKTSRESNRERKPSHTQSQPTVAIPPPAAQKALGKQQDSYVVSDAQFREALQMVVCPGDPRESLENFVKIGEGSTGIVCIANERGTGRRVAVKKMDVRKQQRRELLFNEVVIMRDYHHDNIVDMYSSFLVGDELWVVMEYLEGGALTDIVTRTRLNEQQIATVCASVLDALAYLHAQGVVHRDIKSDSILLTGNLQVKLSDFGFCAQISSEVPKRKSLVGTPYWMAPEVISRVPYGPEVDIWSLGIMVMEMIDKEPPYFDEAPLQAMRRIRDMPPPKLRNPHKASPMLKGFLDRILVRDPSARATARQLLDHPFLKKASPDASIAPLTKPGAN</sequence>
<keyword evidence="4" id="KW-0808">Transferase</keyword>
<dbReference type="InterPro" id="IPR000719">
    <property type="entry name" value="Prot_kinase_dom"/>
</dbReference>
<evidence type="ECO:0000256" key="7">
    <source>
        <dbReference type="ARBA" id="ARBA00022777"/>
    </source>
</evidence>
<dbReference type="PROSITE" id="PS00107">
    <property type="entry name" value="PROTEIN_KINASE_ATP"/>
    <property type="match status" value="1"/>
</dbReference>
<feature type="compositionally biased region" description="Basic and acidic residues" evidence="11">
    <location>
        <begin position="253"/>
        <end position="265"/>
    </location>
</feature>
<dbReference type="InterPro" id="IPR000095">
    <property type="entry name" value="CRIB_dom"/>
</dbReference>
<evidence type="ECO:0000259" key="12">
    <source>
        <dbReference type="PROSITE" id="PS50011"/>
    </source>
</evidence>
<dbReference type="InterPro" id="IPR051931">
    <property type="entry name" value="PAK3-like"/>
</dbReference>
<feature type="compositionally biased region" description="Basic and acidic residues" evidence="11">
    <location>
        <begin position="215"/>
        <end position="243"/>
    </location>
</feature>
<accession>A0A6F9DNR9</accession>
<dbReference type="Gene3D" id="3.90.810.10">
    <property type="entry name" value="CRIB domain"/>
    <property type="match status" value="1"/>
</dbReference>
<feature type="domain" description="Protein kinase" evidence="12">
    <location>
        <begin position="587"/>
        <end position="838"/>
    </location>
</feature>
<dbReference type="AlphaFoldDB" id="A0A6F9DNR9"/>
<comment type="cofactor">
    <cofactor evidence="1">
        <name>Mg(2+)</name>
        <dbReference type="ChEBI" id="CHEBI:18420"/>
    </cofactor>
</comment>
<keyword evidence="5" id="KW-0479">Metal-binding</keyword>
<feature type="domain" description="CRIB" evidence="13">
    <location>
        <begin position="12"/>
        <end position="25"/>
    </location>
</feature>
<evidence type="ECO:0000256" key="10">
    <source>
        <dbReference type="PROSITE-ProRule" id="PRU10141"/>
    </source>
</evidence>
<proteinExistence type="evidence at transcript level"/>
<dbReference type="Pfam" id="PF00786">
    <property type="entry name" value="PBD"/>
    <property type="match status" value="1"/>
</dbReference>
<dbReference type="Gene3D" id="1.10.510.10">
    <property type="entry name" value="Transferase(Phosphotransferase) domain 1"/>
    <property type="match status" value="1"/>
</dbReference>
<evidence type="ECO:0000256" key="2">
    <source>
        <dbReference type="ARBA" id="ARBA00012513"/>
    </source>
</evidence>
<dbReference type="FunFam" id="3.90.810.10:FF:000002">
    <property type="entry name" value="Non-specific serine/threonine protein kinase"/>
    <property type="match status" value="1"/>
</dbReference>
<feature type="compositionally biased region" description="Polar residues" evidence="11">
    <location>
        <begin position="493"/>
        <end position="505"/>
    </location>
</feature>
<keyword evidence="7 14" id="KW-0418">Kinase</keyword>
<evidence type="ECO:0000256" key="3">
    <source>
        <dbReference type="ARBA" id="ARBA00022527"/>
    </source>
</evidence>
<keyword evidence="9" id="KW-0460">Magnesium</keyword>
<dbReference type="InterPro" id="IPR036936">
    <property type="entry name" value="CRIB_dom_sf"/>
</dbReference>
<evidence type="ECO:0000256" key="6">
    <source>
        <dbReference type="ARBA" id="ARBA00022741"/>
    </source>
</evidence>
<dbReference type="EC" id="2.7.11.1" evidence="2"/>
<dbReference type="FunFam" id="3.30.200.20:FF:000705">
    <property type="entry name" value="Non-specific serine/threonine protein kinase"/>
    <property type="match status" value="1"/>
</dbReference>
<dbReference type="PROSITE" id="PS50108">
    <property type="entry name" value="CRIB"/>
    <property type="match status" value="1"/>
</dbReference>
<evidence type="ECO:0000256" key="8">
    <source>
        <dbReference type="ARBA" id="ARBA00022840"/>
    </source>
</evidence>
<gene>
    <name evidence="14" type="primary">Pak4</name>
</gene>
<evidence type="ECO:0000256" key="1">
    <source>
        <dbReference type="ARBA" id="ARBA00001946"/>
    </source>
</evidence>
<dbReference type="SUPFAM" id="SSF56112">
    <property type="entry name" value="Protein kinase-like (PK-like)"/>
    <property type="match status" value="1"/>
</dbReference>
<name>A0A6F9DNR9_9ASCI</name>
<dbReference type="SMART" id="SM00285">
    <property type="entry name" value="PBD"/>
    <property type="match status" value="1"/>
</dbReference>
<protein>
    <recommendedName>
        <fullName evidence="2">non-specific serine/threonine protein kinase</fullName>
        <ecNumber evidence="2">2.7.11.1</ecNumber>
    </recommendedName>
</protein>
<dbReference type="PANTHER" id="PTHR45832:SF8">
    <property type="entry name" value="PROTEIN KINASE DOMAIN-CONTAINING PROTEIN"/>
    <property type="match status" value="1"/>
</dbReference>
<feature type="compositionally biased region" description="Basic and acidic residues" evidence="11">
    <location>
        <begin position="95"/>
        <end position="121"/>
    </location>
</feature>
<evidence type="ECO:0000259" key="13">
    <source>
        <dbReference type="PROSITE" id="PS50108"/>
    </source>
</evidence>
<evidence type="ECO:0000256" key="11">
    <source>
        <dbReference type="SAM" id="MobiDB-lite"/>
    </source>
</evidence>
<dbReference type="InterPro" id="IPR011009">
    <property type="entry name" value="Kinase-like_dom_sf"/>
</dbReference>
<organism evidence="14">
    <name type="scientific">Phallusia mammillata</name>
    <dbReference type="NCBI Taxonomy" id="59560"/>
    <lineage>
        <taxon>Eukaryota</taxon>
        <taxon>Metazoa</taxon>
        <taxon>Chordata</taxon>
        <taxon>Tunicata</taxon>
        <taxon>Ascidiacea</taxon>
        <taxon>Phlebobranchia</taxon>
        <taxon>Ascidiidae</taxon>
        <taxon>Phallusia</taxon>
    </lineage>
</organism>
<dbReference type="Pfam" id="PF00069">
    <property type="entry name" value="Pkinase"/>
    <property type="match status" value="1"/>
</dbReference>
<dbReference type="CDD" id="cd06648">
    <property type="entry name" value="STKc_PAK_II"/>
    <property type="match status" value="1"/>
</dbReference>
<dbReference type="InterPro" id="IPR017441">
    <property type="entry name" value="Protein_kinase_ATP_BS"/>
</dbReference>
<dbReference type="GO" id="GO:0046872">
    <property type="term" value="F:metal ion binding"/>
    <property type="evidence" value="ECO:0007669"/>
    <property type="project" value="UniProtKB-KW"/>
</dbReference>
<dbReference type="CDD" id="cd01093">
    <property type="entry name" value="CRIB_PAK_like"/>
    <property type="match status" value="1"/>
</dbReference>
<evidence type="ECO:0000256" key="5">
    <source>
        <dbReference type="ARBA" id="ARBA00022723"/>
    </source>
</evidence>
<dbReference type="GO" id="GO:0004674">
    <property type="term" value="F:protein serine/threonine kinase activity"/>
    <property type="evidence" value="ECO:0007669"/>
    <property type="project" value="UniProtKB-KW"/>
</dbReference>
<dbReference type="PROSITE" id="PS50011">
    <property type="entry name" value="PROTEIN_KINASE_DOM"/>
    <property type="match status" value="1"/>
</dbReference>
<dbReference type="Gene3D" id="3.30.200.20">
    <property type="entry name" value="Phosphorylase Kinase, domain 1"/>
    <property type="match status" value="1"/>
</dbReference>
<feature type="compositionally biased region" description="Basic and acidic residues" evidence="11">
    <location>
        <begin position="514"/>
        <end position="536"/>
    </location>
</feature>
<evidence type="ECO:0000313" key="14">
    <source>
        <dbReference type="EMBL" id="CAB3264638.1"/>
    </source>
</evidence>